<dbReference type="AlphaFoldDB" id="A0A8J3I1D3"/>
<comment type="caution">
    <text evidence="2">The sequence shown here is derived from an EMBL/GenBank/DDBJ whole genome shotgun (WGS) entry which is preliminary data.</text>
</comment>
<evidence type="ECO:0000256" key="1">
    <source>
        <dbReference type="SAM" id="MobiDB-lite"/>
    </source>
</evidence>
<evidence type="ECO:0000313" key="2">
    <source>
        <dbReference type="EMBL" id="GHO43729.1"/>
    </source>
</evidence>
<keyword evidence="3" id="KW-1185">Reference proteome</keyword>
<feature type="region of interest" description="Disordered" evidence="1">
    <location>
        <begin position="89"/>
        <end position="113"/>
    </location>
</feature>
<dbReference type="Proteomes" id="UP000612362">
    <property type="component" value="Unassembled WGS sequence"/>
</dbReference>
<gene>
    <name evidence="2" type="ORF">KSX_18920</name>
</gene>
<dbReference type="RefSeq" id="WP_220193188.1">
    <property type="nucleotide sequence ID" value="NZ_BNJF01000001.1"/>
</dbReference>
<organism evidence="2 3">
    <name type="scientific">Ktedonospora formicarum</name>
    <dbReference type="NCBI Taxonomy" id="2778364"/>
    <lineage>
        <taxon>Bacteria</taxon>
        <taxon>Bacillati</taxon>
        <taxon>Chloroflexota</taxon>
        <taxon>Ktedonobacteria</taxon>
        <taxon>Ktedonobacterales</taxon>
        <taxon>Ktedonobacteraceae</taxon>
        <taxon>Ktedonospora</taxon>
    </lineage>
</organism>
<evidence type="ECO:0000313" key="3">
    <source>
        <dbReference type="Proteomes" id="UP000612362"/>
    </source>
</evidence>
<proteinExistence type="predicted"/>
<sequence>MQENKEEPPQRQHKLENELSKAWQELLGMEVEGVEEGMNQEQQGAIGVPLLASDPWQKLVQGKGNEELDLQKNHLHMSDQDVEQALQIMQEDEVQQRGAPLPEDRGKNTEENA</sequence>
<reference evidence="2" key="1">
    <citation type="submission" date="2020-10" db="EMBL/GenBank/DDBJ databases">
        <title>Taxonomic study of unclassified bacteria belonging to the class Ktedonobacteria.</title>
        <authorList>
            <person name="Yabe S."/>
            <person name="Wang C.M."/>
            <person name="Zheng Y."/>
            <person name="Sakai Y."/>
            <person name="Cavaletti L."/>
            <person name="Monciardini P."/>
            <person name="Donadio S."/>
        </authorList>
    </citation>
    <scope>NUCLEOTIDE SEQUENCE</scope>
    <source>
        <strain evidence="2">SOSP1-1</strain>
    </source>
</reference>
<accession>A0A8J3I1D3</accession>
<dbReference type="EMBL" id="BNJF01000001">
    <property type="protein sequence ID" value="GHO43729.1"/>
    <property type="molecule type" value="Genomic_DNA"/>
</dbReference>
<name>A0A8J3I1D3_9CHLR</name>
<protein>
    <submittedName>
        <fullName evidence="2">Uncharacterized protein</fullName>
    </submittedName>
</protein>
<feature type="compositionally biased region" description="Basic and acidic residues" evidence="1">
    <location>
        <begin position="102"/>
        <end position="113"/>
    </location>
</feature>